<evidence type="ECO:0000313" key="8">
    <source>
        <dbReference type="Proteomes" id="UP000029482"/>
    </source>
</evidence>
<dbReference type="PROSITE" id="PS51683">
    <property type="entry name" value="SAM_OMT_II"/>
    <property type="match status" value="1"/>
</dbReference>
<keyword evidence="2 7" id="KW-0808">Transferase</keyword>
<keyword evidence="1 7" id="KW-0489">Methyltransferase</keyword>
<feature type="active site" description="Proton acceptor" evidence="4">
    <location>
        <position position="246"/>
    </location>
</feature>
<dbReference type="InterPro" id="IPR036390">
    <property type="entry name" value="WH_DNA-bd_sf"/>
</dbReference>
<dbReference type="Proteomes" id="UP000029482">
    <property type="component" value="Chromosome"/>
</dbReference>
<dbReference type="OrthoDB" id="582216at2"/>
<dbReference type="InterPro" id="IPR012967">
    <property type="entry name" value="COMT_dimerisation"/>
</dbReference>
<organism evidence="7 8">
    <name type="scientific">Streptomyces glaucescens</name>
    <dbReference type="NCBI Taxonomy" id="1907"/>
    <lineage>
        <taxon>Bacteria</taxon>
        <taxon>Bacillati</taxon>
        <taxon>Actinomycetota</taxon>
        <taxon>Actinomycetes</taxon>
        <taxon>Kitasatosporales</taxon>
        <taxon>Streptomycetaceae</taxon>
        <taxon>Streptomyces</taxon>
    </lineage>
</organism>
<dbReference type="SUPFAM" id="SSF46785">
    <property type="entry name" value="Winged helix' DNA-binding domain"/>
    <property type="match status" value="1"/>
</dbReference>
<proteinExistence type="predicted"/>
<dbReference type="Gene3D" id="1.10.10.10">
    <property type="entry name" value="Winged helix-like DNA-binding domain superfamily/Winged helix DNA-binding domain"/>
    <property type="match status" value="1"/>
</dbReference>
<dbReference type="SMR" id="A0A089XB61"/>
<dbReference type="EMBL" id="CP009438">
    <property type="protein sequence ID" value="AIS01213.1"/>
    <property type="molecule type" value="Genomic_DNA"/>
</dbReference>
<evidence type="ECO:0000259" key="5">
    <source>
        <dbReference type="Pfam" id="PF00891"/>
    </source>
</evidence>
<keyword evidence="3" id="KW-0949">S-adenosyl-L-methionine</keyword>
<dbReference type="Pfam" id="PF08100">
    <property type="entry name" value="Dimerisation"/>
    <property type="match status" value="1"/>
</dbReference>
<accession>A0A089XB61</accession>
<dbReference type="InterPro" id="IPR036388">
    <property type="entry name" value="WH-like_DNA-bd_sf"/>
</dbReference>
<feature type="domain" description="O-methyltransferase C-terminal" evidence="5">
    <location>
        <begin position="113"/>
        <end position="318"/>
    </location>
</feature>
<evidence type="ECO:0000256" key="2">
    <source>
        <dbReference type="ARBA" id="ARBA00022679"/>
    </source>
</evidence>
<dbReference type="GO" id="GO:0046983">
    <property type="term" value="F:protein dimerization activity"/>
    <property type="evidence" value="ECO:0007669"/>
    <property type="project" value="InterPro"/>
</dbReference>
<dbReference type="AlphaFoldDB" id="A0A089XB61"/>
<dbReference type="PANTHER" id="PTHR43712:SF2">
    <property type="entry name" value="O-METHYLTRANSFERASE CICE"/>
    <property type="match status" value="1"/>
</dbReference>
<evidence type="ECO:0000259" key="6">
    <source>
        <dbReference type="Pfam" id="PF08100"/>
    </source>
</evidence>
<dbReference type="InterPro" id="IPR029063">
    <property type="entry name" value="SAM-dependent_MTases_sf"/>
</dbReference>
<dbReference type="PANTHER" id="PTHR43712">
    <property type="entry name" value="PUTATIVE (AFU_ORTHOLOGUE AFUA_4G14580)-RELATED"/>
    <property type="match status" value="1"/>
</dbReference>
<dbReference type="EC" id="2.1.1.-" evidence="7"/>
<dbReference type="InterPro" id="IPR001077">
    <property type="entry name" value="COMT_C"/>
</dbReference>
<feature type="domain" description="O-methyltransferase dimerisation" evidence="6">
    <location>
        <begin position="15"/>
        <end position="90"/>
    </location>
</feature>
<dbReference type="Gene3D" id="3.40.50.150">
    <property type="entry name" value="Vaccinia Virus protein VP39"/>
    <property type="match status" value="1"/>
</dbReference>
<dbReference type="KEGG" id="sgu:SGLAU_26375"/>
<evidence type="ECO:0000256" key="1">
    <source>
        <dbReference type="ARBA" id="ARBA00022603"/>
    </source>
</evidence>
<name>A0A089XB61_STRGA</name>
<dbReference type="SUPFAM" id="SSF53335">
    <property type="entry name" value="S-adenosyl-L-methionine-dependent methyltransferases"/>
    <property type="match status" value="1"/>
</dbReference>
<dbReference type="RefSeq" id="WP_043504920.1">
    <property type="nucleotide sequence ID" value="NZ_CP009438.1"/>
</dbReference>
<dbReference type="PIRSF" id="PIRSF005739">
    <property type="entry name" value="O-mtase"/>
    <property type="match status" value="1"/>
</dbReference>
<sequence length="339" mass="37035">MTPHTHVRGPGDILQLTMAFYGSRALISAVELDLFTLLAGKPLPLGELCERAGIHPRGARDFLDALVALGLLEREGEDTYRNSPAADRHLDRRKPGYVGGYARLADTKLFPVWARLTEALRTGEKQVPSQGGFFGGYADPEAARGFLGAMDAVNGGVGHSLAGALDWTEYSSFVDLGGARGNLAAHLHRAHPHLRATCFDLPEMEPFFQEHMKSLETTDQVRFAGGDFFTDPLPRADVFIVGHILHYFGLRQREALIARIHQALTPGGAVLVYDRMIDDDRRSAALSLLGSLNMLLTSDEGREYTPAECVRWLSDAGFTDVRTTAVSGPDTLAIGRKPR</sequence>
<evidence type="ECO:0000256" key="3">
    <source>
        <dbReference type="ARBA" id="ARBA00022691"/>
    </source>
</evidence>
<protein>
    <submittedName>
        <fullName evidence="7">Tetracenomycin polyketide synthesis 8-O-methyl transferase TcmO</fullName>
        <ecNumber evidence="7">2.1.1.-</ecNumber>
    </submittedName>
</protein>
<evidence type="ECO:0000256" key="4">
    <source>
        <dbReference type="PIRSR" id="PIRSR005739-1"/>
    </source>
</evidence>
<dbReference type="CDD" id="cd02440">
    <property type="entry name" value="AdoMet_MTases"/>
    <property type="match status" value="1"/>
</dbReference>
<dbReference type="HOGENOM" id="CLU_005533_4_0_11"/>
<evidence type="ECO:0000313" key="7">
    <source>
        <dbReference type="EMBL" id="AIS01213.1"/>
    </source>
</evidence>
<keyword evidence="8" id="KW-1185">Reference proteome</keyword>
<dbReference type="Pfam" id="PF00891">
    <property type="entry name" value="Methyltransf_2"/>
    <property type="match status" value="1"/>
</dbReference>
<dbReference type="GO" id="GO:0032259">
    <property type="term" value="P:methylation"/>
    <property type="evidence" value="ECO:0007669"/>
    <property type="project" value="UniProtKB-KW"/>
</dbReference>
<dbReference type="InterPro" id="IPR016461">
    <property type="entry name" value="COMT-like"/>
</dbReference>
<dbReference type="GO" id="GO:0008171">
    <property type="term" value="F:O-methyltransferase activity"/>
    <property type="evidence" value="ECO:0007669"/>
    <property type="project" value="InterPro"/>
</dbReference>
<gene>
    <name evidence="7" type="primary">tcmO</name>
    <name evidence="7" type="ORF">SGLAU_26375</name>
</gene>
<reference evidence="8" key="1">
    <citation type="journal article" date="2015" name="J. Biotechnol.">
        <title>Complete genome sequence of the actinobacterium Streptomyces glaucescens GLA.O (DSM 40922) consisting of a linear chromosome and one linear plasmid.</title>
        <authorList>
            <person name="Ortseifen V."/>
            <person name="Winkler A."/>
            <person name="Albersmeier A."/>
            <person name="Wendler S."/>
            <person name="Puhler A."/>
            <person name="Kalinowski J."/>
            <person name="Ruckert C."/>
        </authorList>
    </citation>
    <scope>NUCLEOTIDE SEQUENCE [LARGE SCALE GENOMIC DNA]</scope>
    <source>
        <strain evidence="8">DSM 40922 / GLA O</strain>
    </source>
</reference>